<feature type="binding site" evidence="1">
    <location>
        <position position="171"/>
    </location>
    <ligand>
        <name>ATP</name>
        <dbReference type="ChEBI" id="CHEBI:30616"/>
    </ligand>
</feature>
<dbReference type="SUPFAM" id="SSF55326">
    <property type="entry name" value="PurM N-terminal domain-like"/>
    <property type="match status" value="1"/>
</dbReference>
<dbReference type="EC" id="2.7.4.16" evidence="1"/>
<reference evidence="5 6" key="1">
    <citation type="submission" date="2020-05" db="EMBL/GenBank/DDBJ databases">
        <title>MicrobeNet Type strains.</title>
        <authorList>
            <person name="Nicholson A.C."/>
        </authorList>
    </citation>
    <scope>NUCLEOTIDE SEQUENCE [LARGE SCALE GENOMIC DNA]</scope>
    <source>
        <strain evidence="5 6">CCUG 46604</strain>
    </source>
</reference>
<dbReference type="PANTHER" id="PTHR30270">
    <property type="entry name" value="THIAMINE-MONOPHOSPHATE KINASE"/>
    <property type="match status" value="1"/>
</dbReference>
<dbReference type="PIRSF" id="PIRSF005303">
    <property type="entry name" value="Thiam_monoph_kin"/>
    <property type="match status" value="1"/>
</dbReference>
<feature type="binding site" evidence="1">
    <location>
        <position position="242"/>
    </location>
    <ligand>
        <name>Mg(2+)</name>
        <dbReference type="ChEBI" id="CHEBI:18420"/>
        <label>5</label>
    </ligand>
</feature>
<keyword evidence="1" id="KW-0460">Magnesium</keyword>
<dbReference type="RefSeq" id="WP_170273392.1">
    <property type="nucleotide sequence ID" value="NZ_BAAAKH010000002.1"/>
</dbReference>
<dbReference type="GO" id="GO:0009229">
    <property type="term" value="P:thiamine diphosphate biosynthetic process"/>
    <property type="evidence" value="ECO:0007669"/>
    <property type="project" value="UniProtKB-UniRule"/>
</dbReference>
<dbReference type="CDD" id="cd02194">
    <property type="entry name" value="ThiL"/>
    <property type="match status" value="1"/>
</dbReference>
<dbReference type="NCBIfam" id="TIGR01379">
    <property type="entry name" value="thiL"/>
    <property type="match status" value="1"/>
</dbReference>
<feature type="binding site" evidence="1">
    <location>
        <position position="54"/>
    </location>
    <ligand>
        <name>Mg(2+)</name>
        <dbReference type="ChEBI" id="CHEBI:18420"/>
        <label>3</label>
    </ligand>
</feature>
<comment type="caution">
    <text evidence="5">The sequence shown here is derived from an EMBL/GenBank/DDBJ whole genome shotgun (WGS) entry which is preliminary data.</text>
</comment>
<comment type="pathway">
    <text evidence="1">Cofactor biosynthesis; thiamine diphosphate biosynthesis; thiamine diphosphate from thiamine phosphate: step 1/1.</text>
</comment>
<comment type="miscellaneous">
    <text evidence="1">Reaction mechanism of ThiL seems to utilize a direct, inline transfer of the gamma-phosphate of ATP to TMP rather than a phosphorylated enzyme intermediate.</text>
</comment>
<evidence type="ECO:0000313" key="5">
    <source>
        <dbReference type="EMBL" id="NNG78293.1"/>
    </source>
</evidence>
<keyword evidence="1" id="KW-0547">Nucleotide-binding</keyword>
<dbReference type="Pfam" id="PF02769">
    <property type="entry name" value="AIRS_C"/>
    <property type="match status" value="1"/>
</dbReference>
<feature type="binding site" evidence="1">
    <location>
        <position position="68"/>
    </location>
    <ligand>
        <name>Mg(2+)</name>
        <dbReference type="ChEBI" id="CHEBI:18420"/>
        <label>1</label>
    </ligand>
</feature>
<feature type="binding site" evidence="1">
    <location>
        <position position="339"/>
    </location>
    <ligand>
        <name>substrate</name>
    </ligand>
</feature>
<evidence type="ECO:0000256" key="1">
    <source>
        <dbReference type="HAMAP-Rule" id="MF_02128"/>
    </source>
</evidence>
<gene>
    <name evidence="1 5" type="primary">thiL</name>
    <name evidence="5" type="ORF">HLA91_02755</name>
</gene>
<dbReference type="Proteomes" id="UP000549517">
    <property type="component" value="Unassembled WGS sequence"/>
</dbReference>
<feature type="binding site" evidence="1">
    <location>
        <position position="98"/>
    </location>
    <ligand>
        <name>Mg(2+)</name>
        <dbReference type="ChEBI" id="CHEBI:18420"/>
        <label>2</label>
    </ligand>
</feature>
<feature type="region of interest" description="Disordered" evidence="2">
    <location>
        <begin position="1"/>
        <end position="27"/>
    </location>
</feature>
<feature type="binding site" evidence="1">
    <location>
        <position position="69"/>
    </location>
    <ligand>
        <name>Mg(2+)</name>
        <dbReference type="ChEBI" id="CHEBI:18420"/>
        <label>1</label>
    </ligand>
</feature>
<feature type="binding site" evidence="1">
    <location>
        <position position="295"/>
    </location>
    <ligand>
        <name>substrate</name>
    </ligand>
</feature>
<feature type="binding site" evidence="1">
    <location>
        <position position="146"/>
    </location>
    <ligand>
        <name>Mg(2+)</name>
        <dbReference type="ChEBI" id="CHEBI:18420"/>
        <label>1</label>
    </ligand>
</feature>
<dbReference type="Gene3D" id="3.90.650.10">
    <property type="entry name" value="PurM-like C-terminal domain"/>
    <property type="match status" value="1"/>
</dbReference>
<feature type="binding site" evidence="1">
    <location>
        <begin position="145"/>
        <end position="146"/>
    </location>
    <ligand>
        <name>ATP</name>
        <dbReference type="ChEBI" id="CHEBI:30616"/>
    </ligand>
</feature>
<comment type="catalytic activity">
    <reaction evidence="1">
        <text>thiamine phosphate + ATP = thiamine diphosphate + ADP</text>
        <dbReference type="Rhea" id="RHEA:15913"/>
        <dbReference type="ChEBI" id="CHEBI:30616"/>
        <dbReference type="ChEBI" id="CHEBI:37575"/>
        <dbReference type="ChEBI" id="CHEBI:58937"/>
        <dbReference type="ChEBI" id="CHEBI:456216"/>
        <dbReference type="EC" id="2.7.4.16"/>
    </reaction>
</comment>
<evidence type="ECO:0000256" key="2">
    <source>
        <dbReference type="SAM" id="MobiDB-lite"/>
    </source>
</evidence>
<dbReference type="GO" id="GO:0009228">
    <property type="term" value="P:thiamine biosynthetic process"/>
    <property type="evidence" value="ECO:0007669"/>
    <property type="project" value="UniProtKB-KW"/>
</dbReference>
<dbReference type="UniPathway" id="UPA00060">
    <property type="reaction ID" value="UER00142"/>
</dbReference>
<dbReference type="InterPro" id="IPR006283">
    <property type="entry name" value="ThiL-like"/>
</dbReference>
<dbReference type="AlphaFoldDB" id="A0A849ANG3"/>
<feature type="binding site" evidence="1">
    <location>
        <position position="98"/>
    </location>
    <ligand>
        <name>Mg(2+)</name>
        <dbReference type="ChEBI" id="CHEBI:18420"/>
        <label>4</label>
    </ligand>
</feature>
<keyword evidence="1" id="KW-0067">ATP-binding</keyword>
<feature type="binding site" evidence="1">
    <location>
        <position position="67"/>
    </location>
    <ligand>
        <name>Mg(2+)</name>
        <dbReference type="ChEBI" id="CHEBI:18420"/>
        <label>4</label>
    </ligand>
</feature>
<feature type="binding site" evidence="1">
    <location>
        <position position="69"/>
    </location>
    <ligand>
        <name>Mg(2+)</name>
        <dbReference type="ChEBI" id="CHEBI:18420"/>
        <label>2</label>
    </ligand>
</feature>
<accession>A0A849ANG3</accession>
<comment type="caution">
    <text evidence="1">Lacks conserved residue(s) required for the propagation of feature annotation.</text>
</comment>
<comment type="function">
    <text evidence="1">Catalyzes the ATP-dependent phosphorylation of thiamine-monophosphate (TMP) to form thiamine-pyrophosphate (TPP), the active form of vitamin B1.</text>
</comment>
<feature type="binding site" evidence="1">
    <location>
        <position position="241"/>
    </location>
    <ligand>
        <name>ATP</name>
        <dbReference type="ChEBI" id="CHEBI:30616"/>
    </ligand>
</feature>
<dbReference type="Gene3D" id="3.30.1330.10">
    <property type="entry name" value="PurM-like, N-terminal domain"/>
    <property type="match status" value="1"/>
</dbReference>
<dbReference type="HAMAP" id="MF_02128">
    <property type="entry name" value="TMP_kinase"/>
    <property type="match status" value="1"/>
</dbReference>
<comment type="similarity">
    <text evidence="1">Belongs to the thiamine-monophosphate kinase family.</text>
</comment>
<dbReference type="InterPro" id="IPR010918">
    <property type="entry name" value="PurM-like_C_dom"/>
</dbReference>
<feature type="binding site" evidence="1">
    <location>
        <position position="98"/>
    </location>
    <ligand>
        <name>Mg(2+)</name>
        <dbReference type="ChEBI" id="CHEBI:18420"/>
        <label>3</label>
    </ligand>
</feature>
<keyword evidence="1" id="KW-0479">Metal-binding</keyword>
<dbReference type="InterPro" id="IPR036921">
    <property type="entry name" value="PurM-like_N_sf"/>
</dbReference>
<feature type="binding site" evidence="1">
    <location>
        <position position="239"/>
    </location>
    <ligand>
        <name>Mg(2+)</name>
        <dbReference type="ChEBI" id="CHEBI:18420"/>
        <label>3</label>
    </ligand>
</feature>
<feature type="domain" description="PurM-like N-terminal" evidence="3">
    <location>
        <begin position="52"/>
        <end position="162"/>
    </location>
</feature>
<evidence type="ECO:0000313" key="6">
    <source>
        <dbReference type="Proteomes" id="UP000549517"/>
    </source>
</evidence>
<evidence type="ECO:0000259" key="4">
    <source>
        <dbReference type="Pfam" id="PF02769"/>
    </source>
</evidence>
<name>A0A849ANG3_9MICO</name>
<feature type="binding site" evidence="1">
    <location>
        <position position="76"/>
    </location>
    <ligand>
        <name>substrate</name>
    </ligand>
</feature>
<dbReference type="GO" id="GO:0000287">
    <property type="term" value="F:magnesium ion binding"/>
    <property type="evidence" value="ECO:0007669"/>
    <property type="project" value="UniProtKB-UniRule"/>
</dbReference>
<proteinExistence type="inferred from homology"/>
<dbReference type="PANTHER" id="PTHR30270:SF0">
    <property type="entry name" value="THIAMINE-MONOPHOSPHATE KINASE"/>
    <property type="match status" value="1"/>
</dbReference>
<organism evidence="5 6">
    <name type="scientific">Brevibacterium luteolum</name>
    <dbReference type="NCBI Taxonomy" id="199591"/>
    <lineage>
        <taxon>Bacteria</taxon>
        <taxon>Bacillati</taxon>
        <taxon>Actinomycetota</taxon>
        <taxon>Actinomycetes</taxon>
        <taxon>Micrococcales</taxon>
        <taxon>Brevibacteriaceae</taxon>
        <taxon>Brevibacterium</taxon>
    </lineage>
</organism>
<dbReference type="SUPFAM" id="SSF56042">
    <property type="entry name" value="PurM C-terminal domain-like"/>
    <property type="match status" value="1"/>
</dbReference>
<dbReference type="GO" id="GO:0009030">
    <property type="term" value="F:thiamine-phosphate kinase activity"/>
    <property type="evidence" value="ECO:0007669"/>
    <property type="project" value="UniProtKB-UniRule"/>
</dbReference>
<dbReference type="Pfam" id="PF00586">
    <property type="entry name" value="AIRS"/>
    <property type="match status" value="1"/>
</dbReference>
<keyword evidence="1" id="KW-0784">Thiamine biosynthesis</keyword>
<feature type="domain" description="PurM-like C-terminal" evidence="4">
    <location>
        <begin position="175"/>
        <end position="270"/>
    </location>
</feature>
<feature type="compositionally biased region" description="Pro residues" evidence="2">
    <location>
        <begin position="1"/>
        <end position="20"/>
    </location>
</feature>
<dbReference type="EMBL" id="JABEMC010000001">
    <property type="protein sequence ID" value="NNG78293.1"/>
    <property type="molecule type" value="Genomic_DNA"/>
</dbReference>
<dbReference type="InterPro" id="IPR036676">
    <property type="entry name" value="PurM-like_C_sf"/>
</dbReference>
<sequence>MTSPAPENPPASPGTPPAPPGATLGDVGEDGVLAALLAALPAAGPEVRVGPGDDAAVSTLNGDLVSTTDMLVEGEDFLPAWTDPHQLGIKAAAQNLADVHAMGAAPHGMLLTIGAPADTPLSFVRELMAGFSEETARGGAQVLGGDLSGGPVVIISVTALGTLAAHPPVLRSGAQPGDAIVLAGTVGRAAAGLDLLLADPDLADASDPALREPIDVQRSPRPDYAAAARIAGAAHAMIDVSDGLVGDLGRIAAASGITADLDPSALDALAAPLQAAADHLGTGASPRDWVLHGGEDHGFLATVPADQVPVGWMRIGTCRAASDDGGVTLAGQPVTGGSFRHFG</sequence>
<keyword evidence="1 5" id="KW-0418">Kinase</keyword>
<dbReference type="InterPro" id="IPR016188">
    <property type="entry name" value="PurM-like_N"/>
</dbReference>
<dbReference type="GO" id="GO:0005524">
    <property type="term" value="F:ATP binding"/>
    <property type="evidence" value="ECO:0007669"/>
    <property type="project" value="UniProtKB-UniRule"/>
</dbReference>
<feature type="binding site" evidence="1">
    <location>
        <position position="54"/>
    </location>
    <ligand>
        <name>Mg(2+)</name>
        <dbReference type="ChEBI" id="CHEBI:18420"/>
        <label>4</label>
    </ligand>
</feature>
<protein>
    <recommendedName>
        <fullName evidence="1">Thiamine-monophosphate kinase</fullName>
        <shortName evidence="1">TMP kinase</shortName>
        <shortName evidence="1">Thiamine-phosphate kinase</shortName>
        <ecNumber evidence="1">2.7.4.16</ecNumber>
    </recommendedName>
</protein>
<evidence type="ECO:0000259" key="3">
    <source>
        <dbReference type="Pfam" id="PF00586"/>
    </source>
</evidence>
<keyword evidence="1 5" id="KW-0808">Transferase</keyword>